<accession>A0A5N6SKL8</accession>
<gene>
    <name evidence="2" type="ORF">BDV38DRAFT_256014</name>
</gene>
<protein>
    <submittedName>
        <fullName evidence="2">Uncharacterized protein</fullName>
    </submittedName>
</protein>
<feature type="transmembrane region" description="Helical" evidence="1">
    <location>
        <begin position="16"/>
        <end position="35"/>
    </location>
</feature>
<keyword evidence="1" id="KW-0472">Membrane</keyword>
<dbReference type="RefSeq" id="XP_031910294.1">
    <property type="nucleotide sequence ID" value="XM_032055478.1"/>
</dbReference>
<keyword evidence="1" id="KW-1133">Transmembrane helix</keyword>
<evidence type="ECO:0000256" key="1">
    <source>
        <dbReference type="SAM" id="Phobius"/>
    </source>
</evidence>
<dbReference type="GeneID" id="43639688"/>
<organism evidence="2 3">
    <name type="scientific">Aspergillus pseudotamarii</name>
    <dbReference type="NCBI Taxonomy" id="132259"/>
    <lineage>
        <taxon>Eukaryota</taxon>
        <taxon>Fungi</taxon>
        <taxon>Dikarya</taxon>
        <taxon>Ascomycota</taxon>
        <taxon>Pezizomycotina</taxon>
        <taxon>Eurotiomycetes</taxon>
        <taxon>Eurotiomycetidae</taxon>
        <taxon>Eurotiales</taxon>
        <taxon>Aspergillaceae</taxon>
        <taxon>Aspergillus</taxon>
        <taxon>Aspergillus subgen. Circumdati</taxon>
    </lineage>
</organism>
<evidence type="ECO:0000313" key="3">
    <source>
        <dbReference type="Proteomes" id="UP000325672"/>
    </source>
</evidence>
<dbReference type="Proteomes" id="UP000325672">
    <property type="component" value="Unassembled WGS sequence"/>
</dbReference>
<reference evidence="2 3" key="1">
    <citation type="submission" date="2019-04" db="EMBL/GenBank/DDBJ databases">
        <title>Friends and foes A comparative genomics study of 23 Aspergillus species from section Flavi.</title>
        <authorList>
            <consortium name="DOE Joint Genome Institute"/>
            <person name="Kjaerbolling I."/>
            <person name="Vesth T."/>
            <person name="Frisvad J.C."/>
            <person name="Nybo J.L."/>
            <person name="Theobald S."/>
            <person name="Kildgaard S."/>
            <person name="Isbrandt T."/>
            <person name="Kuo A."/>
            <person name="Sato A."/>
            <person name="Lyhne E.K."/>
            <person name="Kogle M.E."/>
            <person name="Wiebenga A."/>
            <person name="Kun R.S."/>
            <person name="Lubbers R.J."/>
            <person name="Makela M.R."/>
            <person name="Barry K."/>
            <person name="Chovatia M."/>
            <person name="Clum A."/>
            <person name="Daum C."/>
            <person name="Haridas S."/>
            <person name="He G."/>
            <person name="LaButti K."/>
            <person name="Lipzen A."/>
            <person name="Mondo S."/>
            <person name="Riley R."/>
            <person name="Salamov A."/>
            <person name="Simmons B.A."/>
            <person name="Magnuson J.K."/>
            <person name="Henrissat B."/>
            <person name="Mortensen U.H."/>
            <person name="Larsen T.O."/>
            <person name="Devries R.P."/>
            <person name="Grigoriev I.V."/>
            <person name="Machida M."/>
            <person name="Baker S.E."/>
            <person name="Andersen M.R."/>
        </authorList>
    </citation>
    <scope>NUCLEOTIDE SEQUENCE [LARGE SCALE GENOMIC DNA]</scope>
    <source>
        <strain evidence="2 3">CBS 117625</strain>
    </source>
</reference>
<dbReference type="EMBL" id="ML743606">
    <property type="protein sequence ID" value="KAE8134231.1"/>
    <property type="molecule type" value="Genomic_DNA"/>
</dbReference>
<keyword evidence="3" id="KW-1185">Reference proteome</keyword>
<keyword evidence="1" id="KW-0812">Transmembrane</keyword>
<evidence type="ECO:0000313" key="2">
    <source>
        <dbReference type="EMBL" id="KAE8134231.1"/>
    </source>
</evidence>
<dbReference type="AlphaFoldDB" id="A0A5N6SKL8"/>
<sequence>MNARTARDRIRVSSRFYFFLFSSTSSAFEMAMYLGCAGPYTPRVLVPHRILYS</sequence>
<proteinExistence type="predicted"/>
<name>A0A5N6SKL8_ASPPS</name>